<proteinExistence type="predicted"/>
<organism evidence="1 3">
    <name type="scientific">Didymodactylos carnosus</name>
    <dbReference type="NCBI Taxonomy" id="1234261"/>
    <lineage>
        <taxon>Eukaryota</taxon>
        <taxon>Metazoa</taxon>
        <taxon>Spiralia</taxon>
        <taxon>Gnathifera</taxon>
        <taxon>Rotifera</taxon>
        <taxon>Eurotatoria</taxon>
        <taxon>Bdelloidea</taxon>
        <taxon>Philodinida</taxon>
        <taxon>Philodinidae</taxon>
        <taxon>Didymodactylos</taxon>
    </lineage>
</organism>
<reference evidence="1" key="1">
    <citation type="submission" date="2021-02" db="EMBL/GenBank/DDBJ databases">
        <authorList>
            <person name="Nowell W R."/>
        </authorList>
    </citation>
    <scope>NUCLEOTIDE SEQUENCE</scope>
</reference>
<feature type="non-terminal residue" evidence="1">
    <location>
        <position position="1"/>
    </location>
</feature>
<dbReference type="EMBL" id="CAJOBC010149367">
    <property type="protein sequence ID" value="CAF4669209.1"/>
    <property type="molecule type" value="Genomic_DNA"/>
</dbReference>
<dbReference type="EMBL" id="CAJNOQ010064504">
    <property type="protein sequence ID" value="CAF1677504.1"/>
    <property type="molecule type" value="Genomic_DNA"/>
</dbReference>
<dbReference type="Proteomes" id="UP000663829">
    <property type="component" value="Unassembled WGS sequence"/>
</dbReference>
<dbReference type="Gene3D" id="3.40.50.1110">
    <property type="entry name" value="SGNH hydrolase"/>
    <property type="match status" value="1"/>
</dbReference>
<keyword evidence="3" id="KW-1185">Reference proteome</keyword>
<dbReference type="AlphaFoldDB" id="A0A816GNQ6"/>
<dbReference type="OrthoDB" id="10344092at2759"/>
<name>A0A816GNQ6_9BILA</name>
<dbReference type="Proteomes" id="UP000681722">
    <property type="component" value="Unassembled WGS sequence"/>
</dbReference>
<evidence type="ECO:0008006" key="4">
    <source>
        <dbReference type="Google" id="ProtNLM"/>
    </source>
</evidence>
<protein>
    <recommendedName>
        <fullName evidence="4">SGNH hydrolase-type esterase domain-containing protein</fullName>
    </recommendedName>
</protein>
<comment type="caution">
    <text evidence="1">The sequence shown here is derived from an EMBL/GenBank/DDBJ whole genome shotgun (WGS) entry which is preliminary data.</text>
</comment>
<evidence type="ECO:0000313" key="2">
    <source>
        <dbReference type="EMBL" id="CAF4669209.1"/>
    </source>
</evidence>
<evidence type="ECO:0000313" key="1">
    <source>
        <dbReference type="EMBL" id="CAF1677504.1"/>
    </source>
</evidence>
<dbReference type="InterPro" id="IPR036514">
    <property type="entry name" value="SGNH_hydro_sf"/>
</dbReference>
<sequence length="114" mass="12778">INDSLKNGNKLITAIVGSSIARNISVKNIETETDEVRLRFKSGSDCADALAWLMTNEGQTFMHNVNQLIFIIGTNDIHRVGADETVRRISQTVESVRYLYPGVNIIPGPRKRHR</sequence>
<accession>A0A816GNQ6</accession>
<gene>
    <name evidence="1" type="ORF">GPM918_LOCUS46509</name>
    <name evidence="2" type="ORF">SRO942_LOCUS50831</name>
</gene>
<dbReference type="SUPFAM" id="SSF52266">
    <property type="entry name" value="SGNH hydrolase"/>
    <property type="match status" value="1"/>
</dbReference>
<evidence type="ECO:0000313" key="3">
    <source>
        <dbReference type="Proteomes" id="UP000663829"/>
    </source>
</evidence>